<dbReference type="CDD" id="cd10534">
    <property type="entry name" value="PR-SET_PRDM-like"/>
    <property type="match status" value="1"/>
</dbReference>
<dbReference type="FunFam" id="3.30.160.60:FF:001636">
    <property type="entry name" value="CLUMA_CG004886, isoform A"/>
    <property type="match status" value="1"/>
</dbReference>
<keyword evidence="1" id="KW-0479">Metal-binding</keyword>
<keyword evidence="4" id="KW-0862">Zinc</keyword>
<evidence type="ECO:0000256" key="2">
    <source>
        <dbReference type="ARBA" id="ARBA00022737"/>
    </source>
</evidence>
<reference evidence="10" key="1">
    <citation type="submission" date="2013-02" db="EMBL/GenBank/DDBJ databases">
        <authorList>
            <person name="Hughes D."/>
        </authorList>
    </citation>
    <scope>NUCLEOTIDE SEQUENCE</scope>
    <source>
        <strain>Durham</strain>
        <strain evidence="10">NC isolate 2 -- Noor lab</strain>
    </source>
</reference>
<feature type="region of interest" description="Disordered" evidence="6">
    <location>
        <begin position="143"/>
        <end position="195"/>
    </location>
</feature>
<dbReference type="PANTHER" id="PTHR24409:SF424">
    <property type="entry name" value="ZINC FINGER PROTEIN INDRA"/>
    <property type="match status" value="1"/>
</dbReference>
<dbReference type="InterPro" id="IPR036236">
    <property type="entry name" value="Znf_C2H2_sf"/>
</dbReference>
<feature type="domain" description="SET" evidence="8">
    <location>
        <begin position="329"/>
        <end position="442"/>
    </location>
</feature>
<dbReference type="EnsemblMetazoa" id="MESCA006181-RA">
    <property type="protein sequence ID" value="MESCA006181-PA"/>
    <property type="gene ID" value="MESCA006181"/>
</dbReference>
<dbReference type="SMART" id="SM00355">
    <property type="entry name" value="ZnF_C2H2"/>
    <property type="match status" value="5"/>
</dbReference>
<evidence type="ECO:0000256" key="1">
    <source>
        <dbReference type="ARBA" id="ARBA00022723"/>
    </source>
</evidence>
<feature type="domain" description="C2H2-type" evidence="7">
    <location>
        <begin position="526"/>
        <end position="554"/>
    </location>
</feature>
<dbReference type="HOGENOM" id="CLU_424083_0_0_1"/>
<dbReference type="GO" id="GO:0000981">
    <property type="term" value="F:DNA-binding transcription factor activity, RNA polymerase II-specific"/>
    <property type="evidence" value="ECO:0007669"/>
    <property type="project" value="TreeGrafter"/>
</dbReference>
<name>T1GRA3_MEGSC</name>
<dbReference type="PROSITE" id="PS50280">
    <property type="entry name" value="SET"/>
    <property type="match status" value="1"/>
</dbReference>
<dbReference type="PANTHER" id="PTHR24409">
    <property type="entry name" value="ZINC FINGER PROTEIN 142"/>
    <property type="match status" value="1"/>
</dbReference>
<dbReference type="InterPro" id="IPR001214">
    <property type="entry name" value="SET_dom"/>
</dbReference>
<dbReference type="Proteomes" id="UP000015102">
    <property type="component" value="Unassembled WGS sequence"/>
</dbReference>
<dbReference type="GO" id="GO:0008170">
    <property type="term" value="F:N-methyltransferase activity"/>
    <property type="evidence" value="ECO:0007669"/>
    <property type="project" value="UniProtKB-ARBA"/>
</dbReference>
<evidence type="ECO:0000259" key="7">
    <source>
        <dbReference type="PROSITE" id="PS50157"/>
    </source>
</evidence>
<dbReference type="GO" id="GO:0008270">
    <property type="term" value="F:zinc ion binding"/>
    <property type="evidence" value="ECO:0007669"/>
    <property type="project" value="UniProtKB-KW"/>
</dbReference>
<evidence type="ECO:0000313" key="9">
    <source>
        <dbReference type="EnsemblMetazoa" id="MESCA006181-PA"/>
    </source>
</evidence>
<reference evidence="9" key="2">
    <citation type="submission" date="2015-06" db="UniProtKB">
        <authorList>
            <consortium name="EnsemblMetazoa"/>
        </authorList>
    </citation>
    <scope>IDENTIFICATION</scope>
</reference>
<evidence type="ECO:0000256" key="4">
    <source>
        <dbReference type="ARBA" id="ARBA00022833"/>
    </source>
</evidence>
<dbReference type="AlphaFoldDB" id="T1GRA3"/>
<dbReference type="InterPro" id="IPR046341">
    <property type="entry name" value="SET_dom_sf"/>
</dbReference>
<evidence type="ECO:0008006" key="11">
    <source>
        <dbReference type="Google" id="ProtNLM"/>
    </source>
</evidence>
<dbReference type="Pfam" id="PF00096">
    <property type="entry name" value="zf-C2H2"/>
    <property type="match status" value="1"/>
</dbReference>
<dbReference type="PROSITE" id="PS00028">
    <property type="entry name" value="ZINC_FINGER_C2H2_1"/>
    <property type="match status" value="4"/>
</dbReference>
<feature type="domain" description="C2H2-type" evidence="7">
    <location>
        <begin position="556"/>
        <end position="583"/>
    </location>
</feature>
<dbReference type="Pfam" id="PF21549">
    <property type="entry name" value="PRDM2_PR"/>
    <property type="match status" value="1"/>
</dbReference>
<organism evidence="9 10">
    <name type="scientific">Megaselia scalaris</name>
    <name type="common">Humpbacked fly</name>
    <name type="synonym">Phora scalaris</name>
    <dbReference type="NCBI Taxonomy" id="36166"/>
    <lineage>
        <taxon>Eukaryota</taxon>
        <taxon>Metazoa</taxon>
        <taxon>Ecdysozoa</taxon>
        <taxon>Arthropoda</taxon>
        <taxon>Hexapoda</taxon>
        <taxon>Insecta</taxon>
        <taxon>Pterygota</taxon>
        <taxon>Neoptera</taxon>
        <taxon>Endopterygota</taxon>
        <taxon>Diptera</taxon>
        <taxon>Brachycera</taxon>
        <taxon>Muscomorpha</taxon>
        <taxon>Platypezoidea</taxon>
        <taxon>Phoridae</taxon>
        <taxon>Megaseliini</taxon>
        <taxon>Megaselia</taxon>
    </lineage>
</organism>
<feature type="region of interest" description="Disordered" evidence="6">
    <location>
        <begin position="75"/>
        <end position="131"/>
    </location>
</feature>
<dbReference type="GO" id="GO:0008276">
    <property type="term" value="F:protein methyltransferase activity"/>
    <property type="evidence" value="ECO:0007669"/>
    <property type="project" value="UniProtKB-ARBA"/>
</dbReference>
<protein>
    <recommendedName>
        <fullName evidence="11">C2H2-type domain-containing protein</fullName>
    </recommendedName>
</protein>
<dbReference type="GO" id="GO:0008757">
    <property type="term" value="F:S-adenosylmethionine-dependent methyltransferase activity"/>
    <property type="evidence" value="ECO:0007669"/>
    <property type="project" value="UniProtKB-ARBA"/>
</dbReference>
<dbReference type="FunFam" id="3.30.160.60:FF:001536">
    <property type="entry name" value="CLUMA_CG004886, isoform A"/>
    <property type="match status" value="1"/>
</dbReference>
<evidence type="ECO:0000256" key="5">
    <source>
        <dbReference type="PROSITE-ProRule" id="PRU00042"/>
    </source>
</evidence>
<feature type="domain" description="C2H2-type" evidence="7">
    <location>
        <begin position="491"/>
        <end position="519"/>
    </location>
</feature>
<dbReference type="STRING" id="36166.T1GRA3"/>
<evidence type="ECO:0000256" key="3">
    <source>
        <dbReference type="ARBA" id="ARBA00022771"/>
    </source>
</evidence>
<dbReference type="SUPFAM" id="SSF57667">
    <property type="entry name" value="beta-beta-alpha zinc fingers"/>
    <property type="match status" value="1"/>
</dbReference>
<proteinExistence type="predicted"/>
<dbReference type="Gene3D" id="3.30.160.60">
    <property type="entry name" value="Classic Zinc Finger"/>
    <property type="match status" value="3"/>
</dbReference>
<keyword evidence="2" id="KW-0677">Repeat</keyword>
<dbReference type="InterPro" id="IPR013087">
    <property type="entry name" value="Znf_C2H2_type"/>
</dbReference>
<feature type="compositionally biased region" description="Acidic residues" evidence="6">
    <location>
        <begin position="160"/>
        <end position="180"/>
    </location>
</feature>
<keyword evidence="10" id="KW-1185">Reference proteome</keyword>
<evidence type="ECO:0000256" key="6">
    <source>
        <dbReference type="SAM" id="MobiDB-lite"/>
    </source>
</evidence>
<accession>T1GRA3</accession>
<dbReference type="GO" id="GO:0005634">
    <property type="term" value="C:nucleus"/>
    <property type="evidence" value="ECO:0007669"/>
    <property type="project" value="TreeGrafter"/>
</dbReference>
<dbReference type="GO" id="GO:0000977">
    <property type="term" value="F:RNA polymerase II transcription regulatory region sequence-specific DNA binding"/>
    <property type="evidence" value="ECO:0007669"/>
    <property type="project" value="TreeGrafter"/>
</dbReference>
<feature type="domain" description="C2H2-type" evidence="7">
    <location>
        <begin position="584"/>
        <end position="614"/>
    </location>
</feature>
<dbReference type="Gene3D" id="2.170.270.10">
    <property type="entry name" value="SET domain"/>
    <property type="match status" value="1"/>
</dbReference>
<evidence type="ECO:0000313" key="10">
    <source>
        <dbReference type="Proteomes" id="UP000015102"/>
    </source>
</evidence>
<dbReference type="PROSITE" id="PS50157">
    <property type="entry name" value="ZINC_FINGER_C2H2_2"/>
    <property type="match status" value="4"/>
</dbReference>
<sequence>MVLSDSHLLRIVNCPDHWRENSTATTFGEANGTVRLTLRKNHLLTKCRDMSDSESERMIFPPRVSRVEDLLTKCRDKSDSDHPPNTPTITNFKLEPNLSVTIPNGKPEDQSPTTPTKPKKPKKKDNIPEVLDCRIAEKIKSELEEKQRESGGFDIYQHSEDDEDDGEEDEGEDDGDDEEEGSRQNQCFRARERPNLGLKKKATKMNGKLNSNEDINEGELRLRIKSEEDFEYVEDMFEAVDTPSKPTFSPQSCRDCGLIHEYIDCPYIHNPISITDKIDIASWIERKNLENLEKLKNDMKSDESNSNDSDDELKPLHHMITFAEASIPLEFEFRNFEMQICGVFSKTDIPKFTRLGPIIGQHIQLGDIPPTCDMKHIFEICVNSKSEFISVLNPNSSNWLRYIRPAPRYEDRNTNLVCIDNRAYFVTCSDIAVGCELLYWSDECNTLWRKKQLDKIVSCGGCNIQFEHPLYYRTHCSFFHDPTFSLTIKKYHCKICGETVIGKDNIVKHASEKHDGKDMADVLRDFQCKLCSKLLGSRAALQRHSKEVHSRNSAVVSCPRCQKLFQNRSNLKIHMLTHSGVRPFKCAETECTAAFTTKQCLQFHYKKVHNYSPEQMPKIERSVAYTFDAYSGGMKVDYLGMLHFTF</sequence>
<keyword evidence="3 5" id="KW-0863">Zinc-finger</keyword>
<evidence type="ECO:0000259" key="8">
    <source>
        <dbReference type="PROSITE" id="PS50280"/>
    </source>
</evidence>
<dbReference type="EMBL" id="CAQQ02039942">
    <property type="status" value="NOT_ANNOTATED_CDS"/>
    <property type="molecule type" value="Genomic_DNA"/>
</dbReference>